<feature type="chain" id="PRO_5038653726" evidence="4">
    <location>
        <begin position="20"/>
        <end position="334"/>
    </location>
</feature>
<reference evidence="6" key="1">
    <citation type="submission" date="2016-10" db="EMBL/GenBank/DDBJ databases">
        <authorList>
            <person name="Varghese N."/>
            <person name="Submissions S."/>
        </authorList>
    </citation>
    <scope>NUCLEOTIDE SEQUENCE [LARGE SCALE GENOMIC DNA]</scope>
    <source>
        <strain evidence="6">S7</strain>
    </source>
</reference>
<proteinExistence type="inferred from homology"/>
<dbReference type="Proteomes" id="UP000198892">
    <property type="component" value="Unassembled WGS sequence"/>
</dbReference>
<dbReference type="Gene3D" id="3.40.190.10">
    <property type="entry name" value="Periplasmic binding protein-like II"/>
    <property type="match status" value="2"/>
</dbReference>
<dbReference type="PROSITE" id="PS51257">
    <property type="entry name" value="PROKAR_LIPOPROTEIN"/>
    <property type="match status" value="1"/>
</dbReference>
<dbReference type="SUPFAM" id="SSF53850">
    <property type="entry name" value="Periplasmic binding protein-like II"/>
    <property type="match status" value="1"/>
</dbReference>
<dbReference type="GO" id="GO:0043190">
    <property type="term" value="C:ATP-binding cassette (ABC) transporter complex"/>
    <property type="evidence" value="ECO:0007669"/>
    <property type="project" value="InterPro"/>
</dbReference>
<name>A0A1I5LI62_9BACI</name>
<evidence type="ECO:0000256" key="2">
    <source>
        <dbReference type="ARBA" id="ARBA00022729"/>
    </source>
</evidence>
<gene>
    <name evidence="5" type="ORF">SAMN05518683_101236</name>
</gene>
<keyword evidence="6" id="KW-1185">Reference proteome</keyword>
<organism evidence="5 6">
    <name type="scientific">Salibacterium halotolerans</name>
    <dbReference type="NCBI Taxonomy" id="1884432"/>
    <lineage>
        <taxon>Bacteria</taxon>
        <taxon>Bacillati</taxon>
        <taxon>Bacillota</taxon>
        <taxon>Bacilli</taxon>
        <taxon>Bacillales</taxon>
        <taxon>Bacillaceae</taxon>
    </lineage>
</organism>
<evidence type="ECO:0000256" key="3">
    <source>
        <dbReference type="SAM" id="MobiDB-lite"/>
    </source>
</evidence>
<dbReference type="AlphaFoldDB" id="A0A1I5LI62"/>
<dbReference type="EMBL" id="FOXD01000001">
    <property type="protein sequence ID" value="SFO96421.1"/>
    <property type="molecule type" value="Genomic_DNA"/>
</dbReference>
<feature type="signal peptide" evidence="4">
    <location>
        <begin position="1"/>
        <end position="19"/>
    </location>
</feature>
<accession>A0A1I5LI62</accession>
<feature type="region of interest" description="Disordered" evidence="3">
    <location>
        <begin position="22"/>
        <end position="56"/>
    </location>
</feature>
<keyword evidence="2 4" id="KW-0732">Signal</keyword>
<dbReference type="STRING" id="1884432.SAMN05518683_101236"/>
<sequence length="334" mass="36137">MKKFTKFGMTMLLSVGLLAACGEGSGESSTSGEGGSEDTGSSGGENSGQSETSGEELDELNVQFVPSQNADTLEAKAKPLEGLLSDELGMPVNVSVSTNYNTIVEAMDSEQVDVGFLPPNAYVLAEEQGAAEVILQSQRYGVNDDGSATDELVNFYRSIFIVREGSDIQSIEDLEGKKIAYQNVTSSAGFVWPAATLLDAGIHPLNDMQSTTVKGHDQAVISLLNGQVDAAVTFQDARNTVKSDYPEVFDKTRVIKYTKKIPNDTITIRPAINEDLKQAVTDAFIKIGKSEEGRQIIRDIYSHEGYVESQDSNFDTVREYQNKVNTEVTQNSGN</sequence>
<dbReference type="NCBIfam" id="TIGR01098">
    <property type="entry name" value="3A0109s03R"/>
    <property type="match status" value="1"/>
</dbReference>
<dbReference type="CDD" id="cd01071">
    <property type="entry name" value="PBP2_PhnD_like"/>
    <property type="match status" value="1"/>
</dbReference>
<evidence type="ECO:0000256" key="1">
    <source>
        <dbReference type="ARBA" id="ARBA00007162"/>
    </source>
</evidence>
<protein>
    <submittedName>
        <fullName evidence="5">Phosphonate transport system substrate-binding protein</fullName>
    </submittedName>
</protein>
<dbReference type="Pfam" id="PF12974">
    <property type="entry name" value="Phosphonate-bd"/>
    <property type="match status" value="1"/>
</dbReference>
<evidence type="ECO:0000313" key="6">
    <source>
        <dbReference type="Proteomes" id="UP000198892"/>
    </source>
</evidence>
<dbReference type="PANTHER" id="PTHR35841">
    <property type="entry name" value="PHOSPHONATES-BINDING PERIPLASMIC PROTEIN"/>
    <property type="match status" value="1"/>
</dbReference>
<evidence type="ECO:0000256" key="4">
    <source>
        <dbReference type="SAM" id="SignalP"/>
    </source>
</evidence>
<evidence type="ECO:0000313" key="5">
    <source>
        <dbReference type="EMBL" id="SFO96421.1"/>
    </source>
</evidence>
<dbReference type="PANTHER" id="PTHR35841:SF1">
    <property type="entry name" value="PHOSPHONATES-BINDING PERIPLASMIC PROTEIN"/>
    <property type="match status" value="1"/>
</dbReference>
<dbReference type="InterPro" id="IPR005770">
    <property type="entry name" value="PhnD"/>
</dbReference>
<dbReference type="GO" id="GO:0055085">
    <property type="term" value="P:transmembrane transport"/>
    <property type="evidence" value="ECO:0007669"/>
    <property type="project" value="InterPro"/>
</dbReference>
<comment type="similarity">
    <text evidence="1">Belongs to the phosphate/phosphite/phosphonate binding protein family.</text>
</comment>